<sequence>MECPSLDENTSKKQKIKVVERKRKSLLLSKGDEKQCEVSECEPDVSKTSEYQEGRVNSLMTRNEQTRSISQKVLCLHFLVLIKDKEWTLNLEEEGNAVSKNAHETASLLLEVTRRK</sequence>
<comment type="caution">
    <text evidence="1">The sequence shown here is derived from an EMBL/GenBank/DDBJ whole genome shotgun (WGS) entry which is preliminary data.</text>
</comment>
<reference evidence="1 2" key="1">
    <citation type="submission" date="2021-06" db="EMBL/GenBank/DDBJ databases">
        <authorList>
            <person name="Palmer J.M."/>
        </authorList>
    </citation>
    <scope>NUCLEOTIDE SEQUENCE [LARGE SCALE GENOMIC DNA]</scope>
    <source>
        <strain evidence="1 2">GA_2019</strain>
        <tissue evidence="1">Muscle</tissue>
    </source>
</reference>
<evidence type="ECO:0000313" key="2">
    <source>
        <dbReference type="Proteomes" id="UP001476798"/>
    </source>
</evidence>
<name>A0ABV0NM75_9TELE</name>
<organism evidence="1 2">
    <name type="scientific">Goodea atripinnis</name>
    <dbReference type="NCBI Taxonomy" id="208336"/>
    <lineage>
        <taxon>Eukaryota</taxon>
        <taxon>Metazoa</taxon>
        <taxon>Chordata</taxon>
        <taxon>Craniata</taxon>
        <taxon>Vertebrata</taxon>
        <taxon>Euteleostomi</taxon>
        <taxon>Actinopterygii</taxon>
        <taxon>Neopterygii</taxon>
        <taxon>Teleostei</taxon>
        <taxon>Neoteleostei</taxon>
        <taxon>Acanthomorphata</taxon>
        <taxon>Ovalentaria</taxon>
        <taxon>Atherinomorphae</taxon>
        <taxon>Cyprinodontiformes</taxon>
        <taxon>Goodeidae</taxon>
        <taxon>Goodea</taxon>
    </lineage>
</organism>
<gene>
    <name evidence="1" type="ORF">GOODEAATRI_021563</name>
</gene>
<dbReference type="EMBL" id="JAHRIO010042094">
    <property type="protein sequence ID" value="MEQ2172488.1"/>
    <property type="molecule type" value="Genomic_DNA"/>
</dbReference>
<dbReference type="Proteomes" id="UP001476798">
    <property type="component" value="Unassembled WGS sequence"/>
</dbReference>
<keyword evidence="2" id="KW-1185">Reference proteome</keyword>
<protein>
    <submittedName>
        <fullName evidence="1">Uncharacterized protein</fullName>
    </submittedName>
</protein>
<evidence type="ECO:0000313" key="1">
    <source>
        <dbReference type="EMBL" id="MEQ2172488.1"/>
    </source>
</evidence>
<accession>A0ABV0NM75</accession>
<proteinExistence type="predicted"/>